<keyword evidence="1" id="KW-0418">Kinase</keyword>
<dbReference type="InterPro" id="IPR003594">
    <property type="entry name" value="HATPase_dom"/>
</dbReference>
<dbReference type="RefSeq" id="WP_189858427.1">
    <property type="nucleotide sequence ID" value="NZ_BMVW01000003.1"/>
</dbReference>
<sequence>MNGTVSGSREGNSIWTVPKVGRGVLTLRFDVEAEHLSVIRRILGDVLEWWGIDPDVQERLVTAVNELLSNVLEHTEPDLNGCHIAELRIQLVPGGISAVVGDRDDRVPAPRPVSSLAEAGRGLTLVRALVDEMNVTRRLSGKDIWVFVAA</sequence>
<evidence type="ECO:0000259" key="2">
    <source>
        <dbReference type="Pfam" id="PF13581"/>
    </source>
</evidence>
<dbReference type="InterPro" id="IPR036890">
    <property type="entry name" value="HATPase_C_sf"/>
</dbReference>
<dbReference type="GO" id="GO:0004674">
    <property type="term" value="F:protein serine/threonine kinase activity"/>
    <property type="evidence" value="ECO:0007669"/>
    <property type="project" value="UniProtKB-KW"/>
</dbReference>
<dbReference type="Pfam" id="PF13581">
    <property type="entry name" value="HATPase_c_2"/>
    <property type="match status" value="1"/>
</dbReference>
<evidence type="ECO:0000256" key="1">
    <source>
        <dbReference type="ARBA" id="ARBA00022527"/>
    </source>
</evidence>
<dbReference type="PANTHER" id="PTHR35526:SF3">
    <property type="entry name" value="ANTI-SIGMA-F FACTOR RSBW"/>
    <property type="match status" value="1"/>
</dbReference>
<proteinExistence type="predicted"/>
<evidence type="ECO:0000313" key="4">
    <source>
        <dbReference type="Proteomes" id="UP000622166"/>
    </source>
</evidence>
<name>A0A918PFP8_9ACTN</name>
<keyword evidence="3" id="KW-0067">ATP-binding</keyword>
<keyword evidence="4" id="KW-1185">Reference proteome</keyword>
<accession>A0A918PFP8</accession>
<dbReference type="GO" id="GO:0005524">
    <property type="term" value="F:ATP binding"/>
    <property type="evidence" value="ECO:0007669"/>
    <property type="project" value="UniProtKB-KW"/>
</dbReference>
<comment type="caution">
    <text evidence="3">The sequence shown here is derived from an EMBL/GenBank/DDBJ whole genome shotgun (WGS) entry which is preliminary data.</text>
</comment>
<reference evidence="3" key="2">
    <citation type="submission" date="2020-09" db="EMBL/GenBank/DDBJ databases">
        <authorList>
            <person name="Sun Q."/>
            <person name="Ohkuma M."/>
        </authorList>
    </citation>
    <scope>NUCLEOTIDE SEQUENCE</scope>
    <source>
        <strain evidence="3">JCM 4815</strain>
    </source>
</reference>
<dbReference type="AlphaFoldDB" id="A0A918PFP8"/>
<dbReference type="EMBL" id="BMVW01000003">
    <property type="protein sequence ID" value="GGZ05838.1"/>
    <property type="molecule type" value="Genomic_DNA"/>
</dbReference>
<gene>
    <name evidence="3" type="ORF">GCM10010365_26380</name>
</gene>
<keyword evidence="3" id="KW-0547">Nucleotide-binding</keyword>
<keyword evidence="1" id="KW-0723">Serine/threonine-protein kinase</keyword>
<dbReference type="SUPFAM" id="SSF55874">
    <property type="entry name" value="ATPase domain of HSP90 chaperone/DNA topoisomerase II/histidine kinase"/>
    <property type="match status" value="1"/>
</dbReference>
<dbReference type="InterPro" id="IPR050267">
    <property type="entry name" value="Anti-sigma-factor_SerPK"/>
</dbReference>
<keyword evidence="1" id="KW-0808">Transferase</keyword>
<dbReference type="Gene3D" id="3.30.565.10">
    <property type="entry name" value="Histidine kinase-like ATPase, C-terminal domain"/>
    <property type="match status" value="1"/>
</dbReference>
<protein>
    <submittedName>
        <fullName evidence="3">ATP-binding protein</fullName>
    </submittedName>
</protein>
<organism evidence="3 4">
    <name type="scientific">Streptomyces poonensis</name>
    <dbReference type="NCBI Taxonomy" id="68255"/>
    <lineage>
        <taxon>Bacteria</taxon>
        <taxon>Bacillati</taxon>
        <taxon>Actinomycetota</taxon>
        <taxon>Actinomycetes</taxon>
        <taxon>Kitasatosporales</taxon>
        <taxon>Streptomycetaceae</taxon>
        <taxon>Streptomyces</taxon>
    </lineage>
</organism>
<feature type="domain" description="Histidine kinase/HSP90-like ATPase" evidence="2">
    <location>
        <begin position="31"/>
        <end position="145"/>
    </location>
</feature>
<dbReference type="Proteomes" id="UP000622166">
    <property type="component" value="Unassembled WGS sequence"/>
</dbReference>
<dbReference type="PANTHER" id="PTHR35526">
    <property type="entry name" value="ANTI-SIGMA-F FACTOR RSBW-RELATED"/>
    <property type="match status" value="1"/>
</dbReference>
<evidence type="ECO:0000313" key="3">
    <source>
        <dbReference type="EMBL" id="GGZ05838.1"/>
    </source>
</evidence>
<dbReference type="CDD" id="cd16936">
    <property type="entry name" value="HATPase_RsbW-like"/>
    <property type="match status" value="1"/>
</dbReference>
<reference evidence="3" key="1">
    <citation type="journal article" date="2014" name="Int. J. Syst. Evol. Microbiol.">
        <title>Complete genome sequence of Corynebacterium casei LMG S-19264T (=DSM 44701T), isolated from a smear-ripened cheese.</title>
        <authorList>
            <consortium name="US DOE Joint Genome Institute (JGI-PGF)"/>
            <person name="Walter F."/>
            <person name="Albersmeier A."/>
            <person name="Kalinowski J."/>
            <person name="Ruckert C."/>
        </authorList>
    </citation>
    <scope>NUCLEOTIDE SEQUENCE</scope>
    <source>
        <strain evidence="3">JCM 4815</strain>
    </source>
</reference>